<comment type="caution">
    <text evidence="13">The sequence shown here is derived from an EMBL/GenBank/DDBJ whole genome shotgun (WGS) entry which is preliminary data.</text>
</comment>
<evidence type="ECO:0000259" key="12">
    <source>
        <dbReference type="Pfam" id="PF13361"/>
    </source>
</evidence>
<dbReference type="SUPFAM" id="SSF52540">
    <property type="entry name" value="P-loop containing nucleoside triphosphate hydrolases"/>
    <property type="match status" value="1"/>
</dbReference>
<dbReference type="InterPro" id="IPR000212">
    <property type="entry name" value="DNA_helicase_UvrD/REP"/>
</dbReference>
<evidence type="ECO:0000256" key="3">
    <source>
        <dbReference type="ARBA" id="ARBA00022806"/>
    </source>
</evidence>
<feature type="compositionally biased region" description="Basic residues" evidence="10">
    <location>
        <begin position="26"/>
        <end position="37"/>
    </location>
</feature>
<evidence type="ECO:0000256" key="9">
    <source>
        <dbReference type="SAM" id="Coils"/>
    </source>
</evidence>
<feature type="compositionally biased region" description="Polar residues" evidence="10">
    <location>
        <begin position="188"/>
        <end position="200"/>
    </location>
</feature>
<feature type="compositionally biased region" description="Basic and acidic residues" evidence="10">
    <location>
        <begin position="12"/>
        <end position="25"/>
    </location>
</feature>
<feature type="compositionally biased region" description="Low complexity" evidence="10">
    <location>
        <begin position="135"/>
        <end position="149"/>
    </location>
</feature>
<evidence type="ECO:0000256" key="1">
    <source>
        <dbReference type="ARBA" id="ARBA00022741"/>
    </source>
</evidence>
<evidence type="ECO:0000256" key="10">
    <source>
        <dbReference type="SAM" id="MobiDB-lite"/>
    </source>
</evidence>
<keyword evidence="4" id="KW-0067">ATP-binding</keyword>
<evidence type="ECO:0000256" key="7">
    <source>
        <dbReference type="ARBA" id="ARBA00034808"/>
    </source>
</evidence>
<organism evidence="13 14">
    <name type="scientific">Pseudocohnilembus persalinus</name>
    <name type="common">Ciliate</name>
    <dbReference type="NCBI Taxonomy" id="266149"/>
    <lineage>
        <taxon>Eukaryota</taxon>
        <taxon>Sar</taxon>
        <taxon>Alveolata</taxon>
        <taxon>Ciliophora</taxon>
        <taxon>Intramacronucleata</taxon>
        <taxon>Oligohymenophorea</taxon>
        <taxon>Scuticociliatia</taxon>
        <taxon>Philasterida</taxon>
        <taxon>Pseudocohnilembidae</taxon>
        <taxon>Pseudocohnilembus</taxon>
    </lineage>
</organism>
<sequence length="1848" mass="219088">MVKKNNKSPQITEKKQNELLDEQHSSKKQSKNTKKSFKNSENQQDQKKSQNSVEIKIDTKKQNKSNKSNIQEERLEELQKEKKVNRKIDFDDLEQYVFKGRKRQQLKRASSGNKMNWENIIDDQVLQLNLRVDENNSNNNDNNVNCNNNLQVGKSSLKKEQEKKQVSSKKLKKIQEKSKNENYDQKLVNGNSQEIQNTLCQKNRQKTQKQKQEATKQTSKSKNSLKKDKQNLDAISEKNQKIEKIQKNTSFSKKFNNINNENKENSNQYDSNIFYNEQKVKVQVSKKPWEKNCSDSNSSSDSEISEIFCQNNSNSQRLTRSQQKQIQQKQSQIEDIFSSKKKGKIQQENQSDEKQKSQTNKKQTQSQSNFEEDLIKTSKKKQQNNVKQEEQEQYSQQNKNNVLKFEKMEEEEQIAQNQDIYEKINFQQNYINEQNDNFQQAVKEEENQEFDDYEVNQKKIHSSEIEDNDNDDIIGKQENEKFKNQYINQQNYEEEKICLNSNDQEQIQNFGQQNFDLKIEDQEQNQIFFNNQQQQFDLQQKQEQQYYQDSEFFQENYEELKLQIKESIKKERELVKEQIRVEQGINISLEEDSFDSFQQYLMDVEKEHQQMQNLSPQKIKNLLYNNNNYQQTNSNLNDQENQQEIKQQQKSSQVQQQFKNKINQQNIFINKNDECEKNDEKQQKLILQKEKLKQFQNQRKQKQISQNEFMKISQQGQKQIESKKSKTNAKEEMERKKQEQENYLKNGISIQNVNGEKILEENDKKQEENKVNEIELNQQKDKIQDDEQEQVVNKKKESKKSGKKQEKKEKKEKKPKKEKLVLDYTNTDNYPRIFQFGKNKQIEVSDEQYNVITAPVDYNLKVMACAAGTKGGSISLFSNLSQGQSLNQECSFIQSGPSTPNLARGFLIKVLLIKSAASKDQPVGISLFFIQTYFAKIWSLNSFLFLPRQGSGKTTTIVCRIKFLIDSGVDPKEIIVMTFNRLAGESIKFQLIQLLGSENKIKGIRIGNIDKIAYAYYKNGKMRLNYEPSIKELSPEFLNYVQTKEGVKEVLKQRSTPEIIDLGNEILKRSKDLKKDEMVALNDSEYYHNKIVKPTFHQFNDDQHQQNFIMKEIKKLIFDYDVPGQKIGIISYMNGPLLKIESELKQYNMKNPMKEINYIIDAKVDNQKIKARRQKDWKQKISLCTIHCSKGLEWDYVFIIGCNEEIIPGMNMDQTKEERETNLEERRRLMYVAVTRCSKYLYLCFQNNKIFTKCSRYFAEIYNDSPQIFSLDKQKVKVEEVFKIQQQEEKKQQKFITDGKYIVEKMQSNNLKEMREQNLILNLDPQQIQLNKCQFSLNPEINFNQYDLDFENFLKIVVQNIFQDKLGINGCKPFDIYAEKVLYTIYLSEQLFDIYEKNFQLVWSGIEGKTKLRGDLLIIKQNIMQKAKFFDIRPQQIRAIQENFGYFPKDFEKQGKIKSFDEAYKKYCNENCTLEKDFDTLFKVSMMYMIYYKRQRLIFDKQAKDYFYDQMFRQNILLKNNLISCIDFSIIKLLNITDIDLYKIKEDKKAQVILNNFCIINLEYNLECKIDLVLKNTIIMIKCEQYRVDDQLLLLLWAGLYMKYFLGDLEKEENQEKKQILIDTYMIKQIGVFDPIKQIYYFLDIDGFYEFTDVYLMYFKNLRDKITPLPQKLIQNDELDSEMEEENQDKQDQKISFQFERHAVITQKKIMAEINSIDNQSDFNSKDKNSLQNQSNNITEAQKKNISNNNGRINCNINNQKIFVNKNIKDKQLNNKNINTQSILFQQKSEINQTTKNNQVMTKFAEKISNDQSQGQSKIKQTLQQKQLQQKFQQDQESEDIDLSEILG</sequence>
<evidence type="ECO:0000259" key="11">
    <source>
        <dbReference type="Pfam" id="PF00580"/>
    </source>
</evidence>
<keyword evidence="14" id="KW-1185">Reference proteome</keyword>
<feature type="domain" description="UvrD-like helicase ATP-binding" evidence="11">
    <location>
        <begin position="950"/>
        <end position="1085"/>
    </location>
</feature>
<dbReference type="PANTHER" id="PTHR11070:SF2">
    <property type="entry name" value="ATP-DEPENDENT DNA HELICASE SRS2"/>
    <property type="match status" value="1"/>
</dbReference>
<gene>
    <name evidence="13" type="ORF">PPERSA_06296</name>
</gene>
<feature type="region of interest" description="Disordered" evidence="10">
    <location>
        <begin position="697"/>
        <end position="748"/>
    </location>
</feature>
<evidence type="ECO:0000256" key="4">
    <source>
        <dbReference type="ARBA" id="ARBA00022840"/>
    </source>
</evidence>
<dbReference type="InParanoid" id="A0A0V0QWR5"/>
<dbReference type="GO" id="GO:0005524">
    <property type="term" value="F:ATP binding"/>
    <property type="evidence" value="ECO:0007669"/>
    <property type="project" value="UniProtKB-KW"/>
</dbReference>
<dbReference type="GO" id="GO:0000725">
    <property type="term" value="P:recombinational repair"/>
    <property type="evidence" value="ECO:0007669"/>
    <property type="project" value="TreeGrafter"/>
</dbReference>
<feature type="region of interest" description="Disordered" evidence="10">
    <location>
        <begin position="285"/>
        <end position="304"/>
    </location>
</feature>
<dbReference type="PANTHER" id="PTHR11070">
    <property type="entry name" value="UVRD / RECB / PCRA DNA HELICASE FAMILY MEMBER"/>
    <property type="match status" value="1"/>
</dbReference>
<feature type="region of interest" description="Disordered" evidence="10">
    <location>
        <begin position="628"/>
        <end position="657"/>
    </location>
</feature>
<feature type="compositionally biased region" description="Low complexity" evidence="10">
    <location>
        <begin position="357"/>
        <end position="369"/>
    </location>
</feature>
<feature type="domain" description="UvrD-like helicase C-terminal" evidence="12">
    <location>
        <begin position="1143"/>
        <end position="1246"/>
    </location>
</feature>
<feature type="compositionally biased region" description="Basic and acidic residues" evidence="10">
    <location>
        <begin position="761"/>
        <end position="785"/>
    </location>
</feature>
<name>A0A0V0QWR5_PSEPJ</name>
<keyword evidence="2 13" id="KW-0378">Hydrolase</keyword>
<comment type="catalytic activity">
    <reaction evidence="8">
        <text>ATP + H2O = ADP + phosphate + H(+)</text>
        <dbReference type="Rhea" id="RHEA:13065"/>
        <dbReference type="ChEBI" id="CHEBI:15377"/>
        <dbReference type="ChEBI" id="CHEBI:15378"/>
        <dbReference type="ChEBI" id="CHEBI:30616"/>
        <dbReference type="ChEBI" id="CHEBI:43474"/>
        <dbReference type="ChEBI" id="CHEBI:456216"/>
        <dbReference type="EC" id="5.6.2.4"/>
    </reaction>
</comment>
<dbReference type="OrthoDB" id="417752at2759"/>
<evidence type="ECO:0000256" key="2">
    <source>
        <dbReference type="ARBA" id="ARBA00022801"/>
    </source>
</evidence>
<feature type="compositionally biased region" description="Low complexity" evidence="10">
    <location>
        <begin position="321"/>
        <end position="333"/>
    </location>
</feature>
<dbReference type="GO" id="GO:0016787">
    <property type="term" value="F:hydrolase activity"/>
    <property type="evidence" value="ECO:0007669"/>
    <property type="project" value="UniProtKB-KW"/>
</dbReference>
<evidence type="ECO:0000256" key="6">
    <source>
        <dbReference type="ARBA" id="ARBA00034617"/>
    </source>
</evidence>
<feature type="compositionally biased region" description="Polar residues" evidence="10">
    <location>
        <begin position="703"/>
        <end position="719"/>
    </location>
</feature>
<dbReference type="EC" id="5.6.2.4" evidence="7"/>
<feature type="compositionally biased region" description="Basic and acidic residues" evidence="10">
    <location>
        <begin position="792"/>
        <end position="809"/>
    </location>
</feature>
<keyword evidence="9" id="KW-0175">Coiled coil</keyword>
<feature type="coiled-coil region" evidence="9">
    <location>
        <begin position="550"/>
        <end position="577"/>
    </location>
</feature>
<dbReference type="Pfam" id="PF00580">
    <property type="entry name" value="UvrD-helicase"/>
    <property type="match status" value="1"/>
</dbReference>
<dbReference type="Proteomes" id="UP000054937">
    <property type="component" value="Unassembled WGS sequence"/>
</dbReference>
<dbReference type="InterPro" id="IPR014017">
    <property type="entry name" value="DNA_helicase_UvrD-like_C"/>
</dbReference>
<feature type="compositionally biased region" description="Basic and acidic residues" evidence="10">
    <location>
        <begin position="70"/>
        <end position="80"/>
    </location>
</feature>
<dbReference type="Gene3D" id="3.40.50.300">
    <property type="entry name" value="P-loop containing nucleotide triphosphate hydrolases"/>
    <property type="match status" value="1"/>
</dbReference>
<keyword evidence="3" id="KW-0347">Helicase</keyword>
<evidence type="ECO:0000256" key="5">
    <source>
        <dbReference type="ARBA" id="ARBA00023235"/>
    </source>
</evidence>
<dbReference type="OMA" id="GRINCNI"/>
<dbReference type="Pfam" id="PF13361">
    <property type="entry name" value="UvrD_C"/>
    <property type="match status" value="1"/>
</dbReference>
<feature type="compositionally biased region" description="Basic and acidic residues" evidence="10">
    <location>
        <begin position="173"/>
        <end position="184"/>
    </location>
</feature>
<dbReference type="EMBL" id="LDAU01000097">
    <property type="protein sequence ID" value="KRX06325.1"/>
    <property type="molecule type" value="Genomic_DNA"/>
</dbReference>
<accession>A0A0V0QWR5</accession>
<feature type="compositionally biased region" description="Low complexity" evidence="10">
    <location>
        <begin position="294"/>
        <end position="304"/>
    </location>
</feature>
<proteinExistence type="predicted"/>
<dbReference type="InterPro" id="IPR014016">
    <property type="entry name" value="UvrD-like_ATP-bd"/>
</dbReference>
<feature type="region of interest" description="Disordered" evidence="10">
    <location>
        <begin position="134"/>
        <end position="248"/>
    </location>
</feature>
<feature type="region of interest" description="Disordered" evidence="10">
    <location>
        <begin position="1"/>
        <end position="80"/>
    </location>
</feature>
<feature type="region of interest" description="Disordered" evidence="10">
    <location>
        <begin position="314"/>
        <end position="398"/>
    </location>
</feature>
<evidence type="ECO:0000313" key="14">
    <source>
        <dbReference type="Proteomes" id="UP000054937"/>
    </source>
</evidence>
<dbReference type="GO" id="GO:0043138">
    <property type="term" value="F:3'-5' DNA helicase activity"/>
    <property type="evidence" value="ECO:0007669"/>
    <property type="project" value="UniProtKB-EC"/>
</dbReference>
<dbReference type="CDD" id="cd18807">
    <property type="entry name" value="SF1_C_UvrD"/>
    <property type="match status" value="1"/>
</dbReference>
<dbReference type="GO" id="GO:0003677">
    <property type="term" value="F:DNA binding"/>
    <property type="evidence" value="ECO:0007669"/>
    <property type="project" value="InterPro"/>
</dbReference>
<dbReference type="GO" id="GO:0005634">
    <property type="term" value="C:nucleus"/>
    <property type="evidence" value="ECO:0007669"/>
    <property type="project" value="TreeGrafter"/>
</dbReference>
<feature type="compositionally biased region" description="Basic and acidic residues" evidence="10">
    <location>
        <begin position="225"/>
        <end position="246"/>
    </location>
</feature>
<reference evidence="13 14" key="1">
    <citation type="journal article" date="2015" name="Sci. Rep.">
        <title>Genome of the facultative scuticociliatosis pathogen Pseudocohnilembus persalinus provides insight into its virulence through horizontal gene transfer.</title>
        <authorList>
            <person name="Xiong J."/>
            <person name="Wang G."/>
            <person name="Cheng J."/>
            <person name="Tian M."/>
            <person name="Pan X."/>
            <person name="Warren A."/>
            <person name="Jiang C."/>
            <person name="Yuan D."/>
            <person name="Miao W."/>
        </authorList>
    </citation>
    <scope>NUCLEOTIDE SEQUENCE [LARGE SCALE GENOMIC DNA]</scope>
    <source>
        <strain evidence="13">36N120E</strain>
    </source>
</reference>
<evidence type="ECO:0000313" key="13">
    <source>
        <dbReference type="EMBL" id="KRX06325.1"/>
    </source>
</evidence>
<comment type="catalytic activity">
    <reaction evidence="6">
        <text>Couples ATP hydrolysis with the unwinding of duplex DNA by translocating in the 3'-5' direction.</text>
        <dbReference type="EC" id="5.6.2.4"/>
    </reaction>
</comment>
<protein>
    <recommendedName>
        <fullName evidence="7">DNA 3'-5' helicase</fullName>
        <ecNumber evidence="7">5.6.2.4</ecNumber>
    </recommendedName>
</protein>
<dbReference type="InterPro" id="IPR027417">
    <property type="entry name" value="P-loop_NTPase"/>
</dbReference>
<keyword evidence="5" id="KW-0413">Isomerase</keyword>
<keyword evidence="1" id="KW-0547">Nucleotide-binding</keyword>
<feature type="region of interest" description="Disordered" evidence="10">
    <location>
        <begin position="761"/>
        <end position="819"/>
    </location>
</feature>
<evidence type="ECO:0000256" key="8">
    <source>
        <dbReference type="ARBA" id="ARBA00048988"/>
    </source>
</evidence>
<feature type="compositionally biased region" description="Basic and acidic residues" evidence="10">
    <location>
        <begin position="720"/>
        <end position="742"/>
    </location>
</feature>